<reference evidence="9" key="2">
    <citation type="submission" date="2025-08" db="UniProtKB">
        <authorList>
            <consortium name="RefSeq"/>
        </authorList>
    </citation>
    <scope>IDENTIFICATION</scope>
</reference>
<dbReference type="GO" id="GO:0010181">
    <property type="term" value="F:FMN binding"/>
    <property type="evidence" value="ECO:0007669"/>
    <property type="project" value="UniProtKB-UniRule"/>
</dbReference>
<reference evidence="9" key="1">
    <citation type="journal article" date="2014" name="PLoS ONE">
        <title>Identification of NAD(P)H quinone oxidoreductase activity in azoreductases from P. aeruginosa: azoreductases and NAD(P)H quinone oxidoreductases belong to the same FMN-dependent superfamily of enzymes.</title>
        <authorList>
            <person name="Ryan A."/>
            <person name="Kaplan E."/>
            <person name="Nebel J.C."/>
            <person name="Polycarpou E."/>
            <person name="Crescente V."/>
            <person name="Lowe E."/>
            <person name="Preston G.M."/>
            <person name="Sim E."/>
        </authorList>
    </citation>
    <scope>NUCLEOTIDE SEQUENCE</scope>
</reference>
<dbReference type="InterPro" id="IPR029039">
    <property type="entry name" value="Flavoprotein-like_sf"/>
</dbReference>
<dbReference type="InterPro" id="IPR023048">
    <property type="entry name" value="NADH:quinone_OxRdtase_FMN_depd"/>
</dbReference>
<accession>A0A8B6X4J6</accession>
<feature type="binding site" evidence="6">
    <location>
        <begin position="95"/>
        <end position="98"/>
    </location>
    <ligand>
        <name>FMN</name>
        <dbReference type="ChEBI" id="CHEBI:58210"/>
    </ligand>
</feature>
<gene>
    <name evidence="6" type="primary">azoR</name>
</gene>
<evidence type="ECO:0000256" key="4">
    <source>
        <dbReference type="ARBA" id="ARBA00023027"/>
    </source>
</evidence>
<dbReference type="Gene3D" id="3.40.50.360">
    <property type="match status" value="1"/>
</dbReference>
<keyword evidence="3 6" id="KW-0560">Oxidoreductase</keyword>
<feature type="domain" description="Flavodoxin-like fold" evidence="7">
    <location>
        <begin position="1"/>
        <end position="196"/>
    </location>
</feature>
<dbReference type="OrthoDB" id="9787136at2"/>
<keyword evidence="4 6" id="KW-0520">NAD</keyword>
<dbReference type="Proteomes" id="UP000675920">
    <property type="component" value="Unplaced"/>
</dbReference>
<dbReference type="SUPFAM" id="SSF52218">
    <property type="entry name" value="Flavoproteins"/>
    <property type="match status" value="1"/>
</dbReference>
<name>A0A8B6X4J6_9BURK</name>
<dbReference type="EC" id="1.6.5.-" evidence="6"/>
<comment type="catalytic activity">
    <reaction evidence="6">
        <text>2 a quinone + NADH + H(+) = 2 a 1,4-benzosemiquinone + NAD(+)</text>
        <dbReference type="Rhea" id="RHEA:65952"/>
        <dbReference type="ChEBI" id="CHEBI:15378"/>
        <dbReference type="ChEBI" id="CHEBI:57540"/>
        <dbReference type="ChEBI" id="CHEBI:57945"/>
        <dbReference type="ChEBI" id="CHEBI:132124"/>
        <dbReference type="ChEBI" id="CHEBI:134225"/>
    </reaction>
</comment>
<evidence type="ECO:0000313" key="8">
    <source>
        <dbReference type="Proteomes" id="UP000675920"/>
    </source>
</evidence>
<evidence type="ECO:0000259" key="7">
    <source>
        <dbReference type="Pfam" id="PF02525"/>
    </source>
</evidence>
<dbReference type="EC" id="1.7.1.17" evidence="6"/>
<keyword evidence="2 6" id="KW-0288">FMN</keyword>
<comment type="similarity">
    <text evidence="6">Belongs to the azoreductase type 1 family.</text>
</comment>
<dbReference type="HAMAP" id="MF_01216">
    <property type="entry name" value="Azoreductase_type1"/>
    <property type="match status" value="1"/>
</dbReference>
<evidence type="ECO:0000256" key="1">
    <source>
        <dbReference type="ARBA" id="ARBA00022630"/>
    </source>
</evidence>
<comment type="function">
    <text evidence="6">Quinone reductase that provides resistance to thiol-specific stress caused by electrophilic quinones.</text>
</comment>
<comment type="catalytic activity">
    <reaction evidence="5">
        <text>N,N-dimethyl-1,4-phenylenediamine + anthranilate + 2 NAD(+) = 2-(4-dimethylaminophenyl)diazenylbenzoate + 2 NADH + 2 H(+)</text>
        <dbReference type="Rhea" id="RHEA:55872"/>
        <dbReference type="ChEBI" id="CHEBI:15378"/>
        <dbReference type="ChEBI" id="CHEBI:15783"/>
        <dbReference type="ChEBI" id="CHEBI:16567"/>
        <dbReference type="ChEBI" id="CHEBI:57540"/>
        <dbReference type="ChEBI" id="CHEBI:57945"/>
        <dbReference type="ChEBI" id="CHEBI:71579"/>
        <dbReference type="EC" id="1.7.1.17"/>
    </reaction>
    <physiologicalReaction direction="right-to-left" evidence="5">
        <dbReference type="Rhea" id="RHEA:55874"/>
    </physiologicalReaction>
</comment>
<feature type="binding site" evidence="6">
    <location>
        <begin position="15"/>
        <end position="17"/>
    </location>
    <ligand>
        <name>FMN</name>
        <dbReference type="ChEBI" id="CHEBI:58210"/>
    </ligand>
</feature>
<evidence type="ECO:0000256" key="5">
    <source>
        <dbReference type="ARBA" id="ARBA00048542"/>
    </source>
</evidence>
<evidence type="ECO:0000256" key="6">
    <source>
        <dbReference type="HAMAP-Rule" id="MF_01216"/>
    </source>
</evidence>
<dbReference type="GO" id="GO:0009055">
    <property type="term" value="F:electron transfer activity"/>
    <property type="evidence" value="ECO:0007669"/>
    <property type="project" value="UniProtKB-UniRule"/>
</dbReference>
<proteinExistence type="inferred from homology"/>
<organism evidence="8 9">
    <name type="scientific">Derxia gummosa DSM 723</name>
    <dbReference type="NCBI Taxonomy" id="1121388"/>
    <lineage>
        <taxon>Bacteria</taxon>
        <taxon>Pseudomonadati</taxon>
        <taxon>Pseudomonadota</taxon>
        <taxon>Betaproteobacteria</taxon>
        <taxon>Burkholderiales</taxon>
        <taxon>Alcaligenaceae</taxon>
        <taxon>Derxia</taxon>
    </lineage>
</organism>
<dbReference type="GO" id="GO:0016655">
    <property type="term" value="F:oxidoreductase activity, acting on NAD(P)H, quinone or similar compound as acceptor"/>
    <property type="evidence" value="ECO:0007669"/>
    <property type="project" value="InterPro"/>
</dbReference>
<sequence length="212" mass="22185">MKILQVLSSVRAADSNSTVVANRVVDKLKAANPAAELTVRDLGAQAPALLDGAAVGALFTPPEQRTPEQAARVAEDDALIAEIQAADVVVLGVPMYNLNVPAQLKMWFDAISRARVTFRYTANGPEGLLTGKKVIVAFARGGKYRGTHFDQQTPYLKVALGFLGMTDVQFVFAEGFAMGEEGAKAAFADADAQIAALDVSAPAPVAAEALAA</sequence>
<evidence type="ECO:0000313" key="9">
    <source>
        <dbReference type="RefSeq" id="WP_028311980.1"/>
    </source>
</evidence>
<comment type="function">
    <text evidence="6">Also exhibits azoreductase activity. Catalyzes the reductive cleavage of the azo bond in aromatic azo compounds to the corresponding amines.</text>
</comment>
<comment type="caution">
    <text evidence="6">Lacks conserved residue(s) required for the propagation of feature annotation.</text>
</comment>
<comment type="cofactor">
    <cofactor evidence="6">
        <name>FMN</name>
        <dbReference type="ChEBI" id="CHEBI:58210"/>
    </cofactor>
    <text evidence="6">Binds 1 FMN per subunit.</text>
</comment>
<protein>
    <recommendedName>
        <fullName evidence="6">FMN dependent NADH:quinone oxidoreductase</fullName>
        <ecNumber evidence="6">1.6.5.-</ecNumber>
    </recommendedName>
    <alternativeName>
        <fullName evidence="6">Azo-dye reductase</fullName>
    </alternativeName>
    <alternativeName>
        <fullName evidence="6">FMN-dependent NADH-azo compound oxidoreductase</fullName>
    </alternativeName>
    <alternativeName>
        <fullName evidence="6">FMN-dependent NADH-azoreductase</fullName>
        <ecNumber evidence="6">1.7.1.17</ecNumber>
    </alternativeName>
</protein>
<dbReference type="RefSeq" id="WP_028311980.1">
    <property type="nucleotide sequence ID" value="NZ_AXWS01000014.1"/>
</dbReference>
<evidence type="ECO:0000256" key="2">
    <source>
        <dbReference type="ARBA" id="ARBA00022643"/>
    </source>
</evidence>
<feature type="binding site" evidence="6">
    <location>
        <position position="9"/>
    </location>
    <ligand>
        <name>FMN</name>
        <dbReference type="ChEBI" id="CHEBI:58210"/>
    </ligand>
</feature>
<dbReference type="PANTHER" id="PTHR43741">
    <property type="entry name" value="FMN-DEPENDENT NADH-AZOREDUCTASE 1"/>
    <property type="match status" value="1"/>
</dbReference>
<dbReference type="Pfam" id="PF02525">
    <property type="entry name" value="Flavodoxin_2"/>
    <property type="match status" value="1"/>
</dbReference>
<keyword evidence="8" id="KW-1185">Reference proteome</keyword>
<dbReference type="AlphaFoldDB" id="A0A8B6X4J6"/>
<dbReference type="InterPro" id="IPR003680">
    <property type="entry name" value="Flavodoxin_fold"/>
</dbReference>
<evidence type="ECO:0000256" key="3">
    <source>
        <dbReference type="ARBA" id="ARBA00023002"/>
    </source>
</evidence>
<dbReference type="InterPro" id="IPR050104">
    <property type="entry name" value="FMN-dep_NADH:Q_OxRdtase_AzoR1"/>
</dbReference>
<comment type="subunit">
    <text evidence="6">Homodimer.</text>
</comment>
<keyword evidence="1 6" id="KW-0285">Flavoprotein</keyword>
<dbReference type="PANTHER" id="PTHR43741:SF2">
    <property type="entry name" value="FMN-DEPENDENT NADH:QUINONE OXIDOREDUCTASE"/>
    <property type="match status" value="1"/>
</dbReference>
<dbReference type="GO" id="GO:0016652">
    <property type="term" value="F:oxidoreductase activity, acting on NAD(P)H as acceptor"/>
    <property type="evidence" value="ECO:0007669"/>
    <property type="project" value="UniProtKB-UniRule"/>
</dbReference>